<dbReference type="CDD" id="cd22338">
    <property type="entry name" value="NaeI-like"/>
    <property type="match status" value="1"/>
</dbReference>
<dbReference type="GO" id="GO:0009307">
    <property type="term" value="P:DNA restriction-modification system"/>
    <property type="evidence" value="ECO:0007669"/>
    <property type="project" value="InterPro"/>
</dbReference>
<dbReference type="RefSeq" id="WP_246511122.1">
    <property type="nucleotide sequence ID" value="NZ_JACHJR010000001.1"/>
</dbReference>
<feature type="domain" description="Type II restriction enzyme NaeI" evidence="5">
    <location>
        <begin position="33"/>
        <end position="319"/>
    </location>
</feature>
<evidence type="ECO:0000313" key="7">
    <source>
        <dbReference type="Proteomes" id="UP000573327"/>
    </source>
</evidence>
<protein>
    <recommendedName>
        <fullName evidence="5">Type II restriction enzyme NaeI domain-containing protein</fullName>
    </recommendedName>
</protein>
<dbReference type="EMBL" id="JACHJR010000001">
    <property type="protein sequence ID" value="MBB4950459.1"/>
    <property type="molecule type" value="Genomic_DNA"/>
</dbReference>
<keyword evidence="1" id="KW-0540">Nuclease</keyword>
<proteinExistence type="predicted"/>
<name>A0A7W7WL75_9ACTN</name>
<accession>A0A7W7WL75</accession>
<dbReference type="GO" id="GO:0009036">
    <property type="term" value="F:type II site-specific deoxyribonuclease activity"/>
    <property type="evidence" value="ECO:0007669"/>
    <property type="project" value="InterPro"/>
</dbReference>
<organism evidence="6 7">
    <name type="scientific">Kitasatospora gansuensis</name>
    <dbReference type="NCBI Taxonomy" id="258050"/>
    <lineage>
        <taxon>Bacteria</taxon>
        <taxon>Bacillati</taxon>
        <taxon>Actinomycetota</taxon>
        <taxon>Actinomycetes</taxon>
        <taxon>Kitasatosporales</taxon>
        <taxon>Streptomycetaceae</taxon>
        <taxon>Kitasatospora</taxon>
    </lineage>
</organism>
<dbReference type="AlphaFoldDB" id="A0A7W7WL75"/>
<keyword evidence="2" id="KW-0255">Endonuclease</keyword>
<evidence type="ECO:0000256" key="1">
    <source>
        <dbReference type="ARBA" id="ARBA00022722"/>
    </source>
</evidence>
<dbReference type="Gene3D" id="3.40.600.10">
    <property type="entry name" value="DNA mismatch repair MutH/Restriction endonuclease, type II"/>
    <property type="match status" value="1"/>
</dbReference>
<keyword evidence="7" id="KW-1185">Reference proteome</keyword>
<feature type="compositionally biased region" description="Basic and acidic residues" evidence="4">
    <location>
        <begin position="322"/>
        <end position="335"/>
    </location>
</feature>
<gene>
    <name evidence="6" type="ORF">F4556_005994</name>
</gene>
<dbReference type="Gene3D" id="1.10.10.10">
    <property type="entry name" value="Winged helix-like DNA-binding domain superfamily/Winged helix DNA-binding domain"/>
    <property type="match status" value="1"/>
</dbReference>
<dbReference type="InterPro" id="IPR036388">
    <property type="entry name" value="WH-like_DNA-bd_sf"/>
</dbReference>
<comment type="caution">
    <text evidence="6">The sequence shown here is derived from an EMBL/GenBank/DDBJ whole genome shotgun (WGS) entry which is preliminary data.</text>
</comment>
<evidence type="ECO:0000313" key="6">
    <source>
        <dbReference type="EMBL" id="MBB4950459.1"/>
    </source>
</evidence>
<evidence type="ECO:0000256" key="4">
    <source>
        <dbReference type="SAM" id="MobiDB-lite"/>
    </source>
</evidence>
<sequence>MRRPLTKTADRTLLPDLEIHVTVPYASDDELERVKAELYLLDPTGERFAAVLRNTIDQLLNGEVTGRYAWAELFKTEKTHAGTMVEINLQREFRFADGQLMDYQIAGIDVDCKYSQKFGAWMIPPEAVGHICLVVSADDDRSRWSAGLVRIREEILNSGSNRDLKLTIKAEHRDQIVWLWRDAELPENVLLHLDSDVRARILIPGTGKGQARLNQLFRLVHDRRIGRGVVRTAAQQVDYMARVREGSKSRARPKLRTEGIIILGGYQAHQEIAAALGGSVPKQGEFVAHRVVEARPEHLGRPRAQIAGKDWVIADAGDPPEEAPKLPDPQRKAAS</sequence>
<dbReference type="Pfam" id="PF09126">
    <property type="entry name" value="NaeI"/>
    <property type="match status" value="1"/>
</dbReference>
<dbReference type="InterPro" id="IPR037057">
    <property type="entry name" value="DNA_rep_MutH/T2_RE_sf"/>
</dbReference>
<keyword evidence="3" id="KW-0378">Hydrolase</keyword>
<feature type="region of interest" description="Disordered" evidence="4">
    <location>
        <begin position="314"/>
        <end position="335"/>
    </location>
</feature>
<evidence type="ECO:0000256" key="3">
    <source>
        <dbReference type="ARBA" id="ARBA00022801"/>
    </source>
</evidence>
<dbReference type="SUPFAM" id="SSF52980">
    <property type="entry name" value="Restriction endonuclease-like"/>
    <property type="match status" value="1"/>
</dbReference>
<evidence type="ECO:0000256" key="2">
    <source>
        <dbReference type="ARBA" id="ARBA00022759"/>
    </source>
</evidence>
<dbReference type="InterPro" id="IPR011335">
    <property type="entry name" value="Restrct_endonuc-II-like"/>
</dbReference>
<dbReference type="Proteomes" id="UP000573327">
    <property type="component" value="Unassembled WGS sequence"/>
</dbReference>
<dbReference type="InterPro" id="IPR015210">
    <property type="entry name" value="NaeI"/>
</dbReference>
<evidence type="ECO:0000259" key="5">
    <source>
        <dbReference type="Pfam" id="PF09126"/>
    </source>
</evidence>
<reference evidence="6 7" key="1">
    <citation type="submission" date="2020-08" db="EMBL/GenBank/DDBJ databases">
        <title>Sequencing the genomes of 1000 actinobacteria strains.</title>
        <authorList>
            <person name="Klenk H.-P."/>
        </authorList>
    </citation>
    <scope>NUCLEOTIDE SEQUENCE [LARGE SCALE GENOMIC DNA]</scope>
    <source>
        <strain evidence="6 7">DSM 44786</strain>
    </source>
</reference>
<dbReference type="GO" id="GO:0003677">
    <property type="term" value="F:DNA binding"/>
    <property type="evidence" value="ECO:0007669"/>
    <property type="project" value="InterPro"/>
</dbReference>